<dbReference type="PROSITE" id="PS51257">
    <property type="entry name" value="PROKAR_LIPOPROTEIN"/>
    <property type="match status" value="1"/>
</dbReference>
<protein>
    <recommendedName>
        <fullName evidence="3">YncE family protein</fullName>
    </recommendedName>
</protein>
<reference evidence="1" key="1">
    <citation type="submission" date="2021-01" db="EMBL/GenBank/DDBJ databases">
        <title>Whole genome shotgun sequence of Rhizocola hellebori NBRC 109834.</title>
        <authorList>
            <person name="Komaki H."/>
            <person name="Tamura T."/>
        </authorList>
    </citation>
    <scope>NUCLEOTIDE SEQUENCE</scope>
    <source>
        <strain evidence="1">NBRC 109834</strain>
    </source>
</reference>
<dbReference type="PANTHER" id="PTHR47197:SF3">
    <property type="entry name" value="DIHYDRO-HEME D1 DEHYDROGENASE"/>
    <property type="match status" value="1"/>
</dbReference>
<comment type="caution">
    <text evidence="1">The sequence shown here is derived from an EMBL/GenBank/DDBJ whole genome shotgun (WGS) entry which is preliminary data.</text>
</comment>
<keyword evidence="2" id="KW-1185">Reference proteome</keyword>
<dbReference type="AlphaFoldDB" id="A0A8J3Q7J8"/>
<dbReference type="InterPro" id="IPR051200">
    <property type="entry name" value="Host-pathogen_enzymatic-act"/>
</dbReference>
<dbReference type="SUPFAM" id="SSF50969">
    <property type="entry name" value="YVTN repeat-like/Quinoprotein amine dehydrogenase"/>
    <property type="match status" value="1"/>
</dbReference>
<evidence type="ECO:0008006" key="3">
    <source>
        <dbReference type="Google" id="ProtNLM"/>
    </source>
</evidence>
<gene>
    <name evidence="1" type="ORF">Rhe02_29610</name>
</gene>
<dbReference type="InterPro" id="IPR011044">
    <property type="entry name" value="Quino_amine_DH_bsu"/>
</dbReference>
<accession>A0A8J3Q7J8</accession>
<dbReference type="EMBL" id="BONY01000015">
    <property type="protein sequence ID" value="GIH04894.1"/>
    <property type="molecule type" value="Genomic_DNA"/>
</dbReference>
<evidence type="ECO:0000313" key="1">
    <source>
        <dbReference type="EMBL" id="GIH04894.1"/>
    </source>
</evidence>
<dbReference type="InterPro" id="IPR015943">
    <property type="entry name" value="WD40/YVTN_repeat-like_dom_sf"/>
</dbReference>
<dbReference type="Proteomes" id="UP000612899">
    <property type="component" value="Unassembled WGS sequence"/>
</dbReference>
<evidence type="ECO:0000313" key="2">
    <source>
        <dbReference type="Proteomes" id="UP000612899"/>
    </source>
</evidence>
<organism evidence="1 2">
    <name type="scientific">Rhizocola hellebori</name>
    <dbReference type="NCBI Taxonomy" id="1392758"/>
    <lineage>
        <taxon>Bacteria</taxon>
        <taxon>Bacillati</taxon>
        <taxon>Actinomycetota</taxon>
        <taxon>Actinomycetes</taxon>
        <taxon>Micromonosporales</taxon>
        <taxon>Micromonosporaceae</taxon>
        <taxon>Rhizocola</taxon>
    </lineage>
</organism>
<dbReference type="Gene3D" id="2.130.10.10">
    <property type="entry name" value="YVTN repeat-like/Quinoprotein amine dehydrogenase"/>
    <property type="match status" value="1"/>
</dbReference>
<proteinExistence type="predicted"/>
<sequence>MRILLALLCAGAVVGGCTPATERGAVASSAPAPGPAASAADSGWRVQSKTDLGGAEAYGLAVTEDTVWAVSYQAGTLVRVNVDDGAVVATIPLAGQPASLLSAAGSLWVAAYGGHLYRLDAAAGSVTADVPEVGEICCDLSFGGGLVWALNPAGFLLGVDPVTAVVAKRYPVPVNRNAHSNVVFAGNSVWVASDGGPMLQIDPKTGNSTQVDVGGGVPFFARGARLWGADATAVWALDPATAKVVQRVALTDSAEVMALAVDGNTLWAGIRHPGRIGAVQRIDLGTGRVLAESRDITIPARIEIGHGSVWITDSGSSLLWRVVR</sequence>
<dbReference type="PANTHER" id="PTHR47197">
    <property type="entry name" value="PROTEIN NIRF"/>
    <property type="match status" value="1"/>
</dbReference>
<name>A0A8J3Q7J8_9ACTN</name>